<dbReference type="InterPro" id="IPR005744">
    <property type="entry name" value="Hy-lIII"/>
</dbReference>
<dbReference type="PROSITE" id="PS51257">
    <property type="entry name" value="PROKAR_LIPOPROTEIN"/>
    <property type="match status" value="1"/>
</dbReference>
<gene>
    <name evidence="8" type="primary">yqfA</name>
    <name evidence="8" type="ORF">NCTC12112_02050</name>
</gene>
<dbReference type="EMBL" id="LS483487">
    <property type="protein sequence ID" value="SQJ06823.1"/>
    <property type="molecule type" value="Genomic_DNA"/>
</dbReference>
<keyword evidence="3 7" id="KW-0812">Transmembrane</keyword>
<feature type="binding site" evidence="6">
    <location>
        <position position="63"/>
    </location>
    <ligand>
        <name>Zn(2+)</name>
        <dbReference type="ChEBI" id="CHEBI:29105"/>
    </ligand>
</feature>
<feature type="transmembrane region" description="Helical" evidence="7">
    <location>
        <begin position="104"/>
        <end position="123"/>
    </location>
</feature>
<protein>
    <submittedName>
        <fullName evidence="8">Hemolysin</fullName>
    </submittedName>
</protein>
<reference evidence="8 9" key="1">
    <citation type="submission" date="2018-06" db="EMBL/GenBank/DDBJ databases">
        <authorList>
            <consortium name="Pathogen Informatics"/>
            <person name="Doyle S."/>
        </authorList>
    </citation>
    <scope>NUCLEOTIDE SEQUENCE [LARGE SCALE GENOMIC DNA]</scope>
    <source>
        <strain evidence="8 9">NCTC12112</strain>
    </source>
</reference>
<dbReference type="GO" id="GO:0016020">
    <property type="term" value="C:membrane"/>
    <property type="evidence" value="ECO:0007669"/>
    <property type="project" value="InterPro"/>
</dbReference>
<dbReference type="InterPro" id="IPR004254">
    <property type="entry name" value="AdipoR/HlyIII-related"/>
</dbReference>
<dbReference type="KEGG" id="ful:C4N20_00875"/>
<feature type="transmembrane region" description="Helical" evidence="7">
    <location>
        <begin position="80"/>
        <end position="98"/>
    </location>
</feature>
<feature type="transmembrane region" description="Helical" evidence="7">
    <location>
        <begin position="187"/>
        <end position="207"/>
    </location>
</feature>
<sequence>MDYNKLEEKFNFITHYIGAGMAIAGCVTLIVHAVRTGYSNYIVGSSIFGGALILMYVMSGTYHLLEEGKAKKVFKILDHSAIYVLISASYTPYLLTVLEGRNRWILFAIQWGLTFLGIIFKIFFVGRFKILSTLLYILMGWIVVFVFKDLKNALSPVSLNLLIIGGVIYTVGTIFYAMKKLKFAHSIWHIFVIGGSVLNYLSIYNIIHT</sequence>
<accession>A0AAX1TPN5</accession>
<dbReference type="GO" id="GO:0046872">
    <property type="term" value="F:metal ion binding"/>
    <property type="evidence" value="ECO:0007669"/>
    <property type="project" value="UniProtKB-KW"/>
</dbReference>
<feature type="transmembrane region" description="Helical" evidence="7">
    <location>
        <begin position="40"/>
        <end position="59"/>
    </location>
</feature>
<evidence type="ECO:0000256" key="2">
    <source>
        <dbReference type="ARBA" id="ARBA00008488"/>
    </source>
</evidence>
<evidence type="ECO:0000313" key="8">
    <source>
        <dbReference type="EMBL" id="SQJ06823.1"/>
    </source>
</evidence>
<evidence type="ECO:0000256" key="7">
    <source>
        <dbReference type="SAM" id="Phobius"/>
    </source>
</evidence>
<proteinExistence type="inferred from homology"/>
<dbReference type="AlphaFoldDB" id="A0AAX1TPN5"/>
<dbReference type="PANTHER" id="PTHR20855">
    <property type="entry name" value="ADIPOR/PROGESTIN RECEPTOR-RELATED"/>
    <property type="match status" value="1"/>
</dbReference>
<evidence type="ECO:0000256" key="1">
    <source>
        <dbReference type="ARBA" id="ARBA00004127"/>
    </source>
</evidence>
<dbReference type="Pfam" id="PF03006">
    <property type="entry name" value="HlyIII"/>
    <property type="match status" value="1"/>
</dbReference>
<keyword evidence="5 7" id="KW-0472">Membrane</keyword>
<feature type="transmembrane region" description="Helical" evidence="7">
    <location>
        <begin position="12"/>
        <end position="34"/>
    </location>
</feature>
<dbReference type="GO" id="GO:0012505">
    <property type="term" value="C:endomembrane system"/>
    <property type="evidence" value="ECO:0007669"/>
    <property type="project" value="UniProtKB-SubCell"/>
</dbReference>
<dbReference type="PANTHER" id="PTHR20855:SF129">
    <property type="entry name" value="HEMOLYSIN-3 HOMOLOG"/>
    <property type="match status" value="1"/>
</dbReference>
<keyword evidence="6" id="KW-0862">Zinc</keyword>
<dbReference type="RefSeq" id="WP_005981857.1">
    <property type="nucleotide sequence ID" value="NZ_BAABXY010000001.1"/>
</dbReference>
<dbReference type="GO" id="GO:0140911">
    <property type="term" value="F:pore-forming activity"/>
    <property type="evidence" value="ECO:0007669"/>
    <property type="project" value="InterPro"/>
</dbReference>
<evidence type="ECO:0000256" key="6">
    <source>
        <dbReference type="PIRSR" id="PIRSR604254-1"/>
    </source>
</evidence>
<keyword evidence="4 7" id="KW-1133">Transmembrane helix</keyword>
<keyword evidence="6" id="KW-0479">Metal-binding</keyword>
<comment type="similarity">
    <text evidence="2">Belongs to the UPF0073 (Hly-III) family.</text>
</comment>
<dbReference type="Proteomes" id="UP000249008">
    <property type="component" value="Chromosome 1"/>
</dbReference>
<feature type="transmembrane region" description="Helical" evidence="7">
    <location>
        <begin position="159"/>
        <end position="178"/>
    </location>
</feature>
<feature type="binding site" evidence="6">
    <location>
        <position position="189"/>
    </location>
    <ligand>
        <name>Zn(2+)</name>
        <dbReference type="ChEBI" id="CHEBI:29105"/>
    </ligand>
</feature>
<dbReference type="GeneID" id="78453342"/>
<name>A0AAX1TPN5_9FUSO</name>
<evidence type="ECO:0000313" key="9">
    <source>
        <dbReference type="Proteomes" id="UP000249008"/>
    </source>
</evidence>
<evidence type="ECO:0000256" key="5">
    <source>
        <dbReference type="ARBA" id="ARBA00023136"/>
    </source>
</evidence>
<dbReference type="NCBIfam" id="TIGR01065">
    <property type="entry name" value="hlyIII"/>
    <property type="match status" value="1"/>
</dbReference>
<feature type="binding site" evidence="6">
    <location>
        <position position="185"/>
    </location>
    <ligand>
        <name>Zn(2+)</name>
        <dbReference type="ChEBI" id="CHEBI:29105"/>
    </ligand>
</feature>
<organism evidence="8 9">
    <name type="scientific">Fusobacterium ulcerans</name>
    <dbReference type="NCBI Taxonomy" id="861"/>
    <lineage>
        <taxon>Bacteria</taxon>
        <taxon>Fusobacteriati</taxon>
        <taxon>Fusobacteriota</taxon>
        <taxon>Fusobacteriia</taxon>
        <taxon>Fusobacteriales</taxon>
        <taxon>Fusobacteriaceae</taxon>
        <taxon>Fusobacterium</taxon>
    </lineage>
</organism>
<evidence type="ECO:0000256" key="3">
    <source>
        <dbReference type="ARBA" id="ARBA00022692"/>
    </source>
</evidence>
<comment type="subcellular location">
    <subcellularLocation>
        <location evidence="1">Endomembrane system</location>
        <topology evidence="1">Multi-pass membrane protein</topology>
    </subcellularLocation>
</comment>
<feature type="transmembrane region" description="Helical" evidence="7">
    <location>
        <begin position="130"/>
        <end position="147"/>
    </location>
</feature>
<evidence type="ECO:0000256" key="4">
    <source>
        <dbReference type="ARBA" id="ARBA00022989"/>
    </source>
</evidence>